<feature type="region of interest" description="Disordered" evidence="1">
    <location>
        <begin position="217"/>
        <end position="255"/>
    </location>
</feature>
<dbReference type="Proteomes" id="UP000198406">
    <property type="component" value="Unassembled WGS sequence"/>
</dbReference>
<dbReference type="OrthoDB" id="278430at2759"/>
<comment type="caution">
    <text evidence="3">The sequence shown here is derived from an EMBL/GenBank/DDBJ whole genome shotgun (WGS) entry which is preliminary data.</text>
</comment>
<feature type="domain" description="SUZ" evidence="2">
    <location>
        <begin position="124"/>
        <end position="200"/>
    </location>
</feature>
<gene>
    <name evidence="3" type="ORF">FisN_22Lh240</name>
</gene>
<sequence length="305" mass="34121">MSTSPVSAVTESKIPPPIGDMAGIDSALMSALRDPRERLPLFRLEKTLVEWMQEGDGEWIEVGGPFNSRIWKQAEFPPNDDMVRNGSSTSFQRCVLHRLADRFGIIREQGSFDMIRLIRLPESRIPNELLQDLDPAVYNSADSEVKIKPRKMKIMKRNKNPADGPRQPANQDGNKGTRQSLLDKEKAYAEARARIFQESESEDLSSRDTTLDSLTEGLSDLHTGEIPIERQTSRNSTGSLNSSASSNNFSSNTNSNINKAVYRNYAEEVADPDFQRSYVPRVPNSNLMASAPVFTPGCWRPMNGN</sequence>
<keyword evidence="4" id="KW-1185">Reference proteome</keyword>
<evidence type="ECO:0000313" key="4">
    <source>
        <dbReference type="Proteomes" id="UP000198406"/>
    </source>
</evidence>
<evidence type="ECO:0000259" key="2">
    <source>
        <dbReference type="PROSITE" id="PS51673"/>
    </source>
</evidence>
<accession>A0A1Z5JC13</accession>
<evidence type="ECO:0000313" key="3">
    <source>
        <dbReference type="EMBL" id="GAX11550.1"/>
    </source>
</evidence>
<dbReference type="InterPro" id="IPR024771">
    <property type="entry name" value="SUZ"/>
</dbReference>
<dbReference type="SUPFAM" id="SSF82708">
    <property type="entry name" value="R3H domain"/>
    <property type="match status" value="1"/>
</dbReference>
<dbReference type="PANTHER" id="PTHR15672:SF8">
    <property type="entry name" value="PROTEIN ENCORE"/>
    <property type="match status" value="1"/>
</dbReference>
<dbReference type="InterPro" id="IPR036867">
    <property type="entry name" value="R3H_dom_sf"/>
</dbReference>
<dbReference type="Gene3D" id="3.30.1370.50">
    <property type="entry name" value="R3H-like domain"/>
    <property type="match status" value="1"/>
</dbReference>
<evidence type="ECO:0000256" key="1">
    <source>
        <dbReference type="SAM" id="MobiDB-lite"/>
    </source>
</evidence>
<organism evidence="3 4">
    <name type="scientific">Fistulifera solaris</name>
    <name type="common">Oleaginous diatom</name>
    <dbReference type="NCBI Taxonomy" id="1519565"/>
    <lineage>
        <taxon>Eukaryota</taxon>
        <taxon>Sar</taxon>
        <taxon>Stramenopiles</taxon>
        <taxon>Ochrophyta</taxon>
        <taxon>Bacillariophyta</taxon>
        <taxon>Bacillariophyceae</taxon>
        <taxon>Bacillariophycidae</taxon>
        <taxon>Naviculales</taxon>
        <taxon>Naviculaceae</taxon>
        <taxon>Fistulifera</taxon>
    </lineage>
</organism>
<feature type="region of interest" description="Disordered" evidence="1">
    <location>
        <begin position="148"/>
        <end position="181"/>
    </location>
</feature>
<dbReference type="PROSITE" id="PS51673">
    <property type="entry name" value="SUZ"/>
    <property type="match status" value="1"/>
</dbReference>
<dbReference type="EMBL" id="BDSP01000041">
    <property type="protein sequence ID" value="GAX11550.1"/>
    <property type="molecule type" value="Genomic_DNA"/>
</dbReference>
<name>A0A1Z5JC13_FISSO</name>
<dbReference type="InterPro" id="IPR051937">
    <property type="entry name" value="R3H_domain_containing"/>
</dbReference>
<reference evidence="3 4" key="1">
    <citation type="journal article" date="2015" name="Plant Cell">
        <title>Oil accumulation by the oleaginous diatom Fistulifera solaris as revealed by the genome and transcriptome.</title>
        <authorList>
            <person name="Tanaka T."/>
            <person name="Maeda Y."/>
            <person name="Veluchamy A."/>
            <person name="Tanaka M."/>
            <person name="Abida H."/>
            <person name="Marechal E."/>
            <person name="Bowler C."/>
            <person name="Muto M."/>
            <person name="Sunaga Y."/>
            <person name="Tanaka M."/>
            <person name="Yoshino T."/>
            <person name="Taniguchi T."/>
            <person name="Fukuda Y."/>
            <person name="Nemoto M."/>
            <person name="Matsumoto M."/>
            <person name="Wong P.S."/>
            <person name="Aburatani S."/>
            <person name="Fujibuchi W."/>
        </authorList>
    </citation>
    <scope>NUCLEOTIDE SEQUENCE [LARGE SCALE GENOMIC DNA]</scope>
    <source>
        <strain evidence="3 4">JPCC DA0580</strain>
    </source>
</reference>
<dbReference type="Pfam" id="PF12752">
    <property type="entry name" value="SUZ"/>
    <property type="match status" value="1"/>
</dbReference>
<feature type="compositionally biased region" description="Polar residues" evidence="1">
    <location>
        <begin position="168"/>
        <end position="180"/>
    </location>
</feature>
<protein>
    <recommendedName>
        <fullName evidence="2">SUZ domain-containing protein</fullName>
    </recommendedName>
</protein>
<feature type="compositionally biased region" description="Low complexity" evidence="1">
    <location>
        <begin position="233"/>
        <end position="255"/>
    </location>
</feature>
<dbReference type="GO" id="GO:0003676">
    <property type="term" value="F:nucleic acid binding"/>
    <property type="evidence" value="ECO:0007669"/>
    <property type="project" value="InterPro"/>
</dbReference>
<dbReference type="AlphaFoldDB" id="A0A1Z5JC13"/>
<dbReference type="PANTHER" id="PTHR15672">
    <property type="entry name" value="CAMP-REGULATED PHOSPHOPROTEIN 21 RELATED R3H DOMAIN CONTAINING PROTEIN"/>
    <property type="match status" value="1"/>
</dbReference>
<dbReference type="InParanoid" id="A0A1Z5JC13"/>
<proteinExistence type="predicted"/>
<feature type="compositionally biased region" description="Basic residues" evidence="1">
    <location>
        <begin position="148"/>
        <end position="159"/>
    </location>
</feature>